<dbReference type="EMBL" id="CAJHNJ030000003">
    <property type="protein sequence ID" value="CAG9093367.1"/>
    <property type="molecule type" value="Genomic_DNA"/>
</dbReference>
<dbReference type="InterPro" id="IPR051350">
    <property type="entry name" value="WD_repeat-ST_regulator"/>
</dbReference>
<dbReference type="GO" id="GO:1990841">
    <property type="term" value="F:promoter-specific chromatin binding"/>
    <property type="evidence" value="ECO:0007669"/>
    <property type="project" value="TreeGrafter"/>
</dbReference>
<evidence type="ECO:0000256" key="1">
    <source>
        <dbReference type="ARBA" id="ARBA00022574"/>
    </source>
</evidence>
<sequence length="273" mass="29964">MIPRKKWTKEARPLQVGDLVYLVDPDGPRNLWPKGLINEVCPGRDGRTRMVKIRTKSGVLTRSAARVARVPIEGLIVSYVVSGAGALSKLRRLALRGAVSCISWSPMSTALGRHSSAGLIVSYVVSGAGALSKLRRLALRGAVSCISWSPWLARHPALLVNANDNSLYLFRIADRDGSLVLKKRFDIHHSSHSIRSTFCPIMSFRRGVCVVSGSEDSCVYFLDIEGHAEQPIVNKLQGMRISFKLSNHLFIPSKIAPHAFILTRGICTRDAGK</sequence>
<feature type="domain" description="DUF5641" evidence="3">
    <location>
        <begin position="3"/>
        <end position="68"/>
    </location>
</feature>
<organism evidence="4 5">
    <name type="scientific">Plutella xylostella</name>
    <name type="common">Diamondback moth</name>
    <name type="synonym">Plutella maculipennis</name>
    <dbReference type="NCBI Taxonomy" id="51655"/>
    <lineage>
        <taxon>Eukaryota</taxon>
        <taxon>Metazoa</taxon>
        <taxon>Ecdysozoa</taxon>
        <taxon>Arthropoda</taxon>
        <taxon>Hexapoda</taxon>
        <taxon>Insecta</taxon>
        <taxon>Pterygota</taxon>
        <taxon>Neoptera</taxon>
        <taxon>Endopterygota</taxon>
        <taxon>Lepidoptera</taxon>
        <taxon>Glossata</taxon>
        <taxon>Ditrysia</taxon>
        <taxon>Yponomeutoidea</taxon>
        <taxon>Plutellidae</taxon>
        <taxon>Plutella</taxon>
    </lineage>
</organism>
<evidence type="ECO:0000313" key="5">
    <source>
        <dbReference type="Proteomes" id="UP000653454"/>
    </source>
</evidence>
<dbReference type="PANTHER" id="PTHR22838">
    <property type="entry name" value="WD REPEAT PROTEIN 26-RELATED"/>
    <property type="match status" value="1"/>
</dbReference>
<evidence type="ECO:0000256" key="2">
    <source>
        <dbReference type="ARBA" id="ARBA00022737"/>
    </source>
</evidence>
<dbReference type="Gene3D" id="2.130.10.10">
    <property type="entry name" value="YVTN repeat-like/Quinoprotein amine dehydrogenase"/>
    <property type="match status" value="1"/>
</dbReference>
<protein>
    <submittedName>
        <fullName evidence="4">(diamondback moth) hypothetical protein</fullName>
    </submittedName>
</protein>
<name>A0A8S4D339_PLUXY</name>
<reference evidence="4" key="1">
    <citation type="submission" date="2020-11" db="EMBL/GenBank/DDBJ databases">
        <authorList>
            <person name="Whiteford S."/>
        </authorList>
    </citation>
    <scope>NUCLEOTIDE SEQUENCE</scope>
</reference>
<evidence type="ECO:0000313" key="4">
    <source>
        <dbReference type="EMBL" id="CAG9093367.1"/>
    </source>
</evidence>
<gene>
    <name evidence="4" type="ORF">PLXY2_LOCUS1386</name>
</gene>
<dbReference type="InterPro" id="IPR040676">
    <property type="entry name" value="DUF5641"/>
</dbReference>
<dbReference type="PANTHER" id="PTHR22838:SF4">
    <property type="entry name" value="WD REPEAT-CONTAINING PROTEIN 13"/>
    <property type="match status" value="1"/>
</dbReference>
<dbReference type="AlphaFoldDB" id="A0A8S4D339"/>
<keyword evidence="5" id="KW-1185">Reference proteome</keyword>
<dbReference type="GO" id="GO:0005634">
    <property type="term" value="C:nucleus"/>
    <property type="evidence" value="ECO:0007669"/>
    <property type="project" value="TreeGrafter"/>
</dbReference>
<proteinExistence type="predicted"/>
<comment type="caution">
    <text evidence="4">The sequence shown here is derived from an EMBL/GenBank/DDBJ whole genome shotgun (WGS) entry which is preliminary data.</text>
</comment>
<keyword evidence="2" id="KW-0677">Repeat</keyword>
<dbReference type="SUPFAM" id="SSF50978">
    <property type="entry name" value="WD40 repeat-like"/>
    <property type="match status" value="1"/>
</dbReference>
<accession>A0A8S4D339</accession>
<dbReference type="Pfam" id="PF18701">
    <property type="entry name" value="DUF5641"/>
    <property type="match status" value="1"/>
</dbReference>
<evidence type="ECO:0000259" key="3">
    <source>
        <dbReference type="Pfam" id="PF18701"/>
    </source>
</evidence>
<dbReference type="InterPro" id="IPR015943">
    <property type="entry name" value="WD40/YVTN_repeat-like_dom_sf"/>
</dbReference>
<dbReference type="InterPro" id="IPR036322">
    <property type="entry name" value="WD40_repeat_dom_sf"/>
</dbReference>
<dbReference type="Proteomes" id="UP000653454">
    <property type="component" value="Unassembled WGS sequence"/>
</dbReference>
<keyword evidence="1" id="KW-0853">WD repeat</keyword>